<name>A0A7C1ZN07_DESA2</name>
<gene>
    <name evidence="2" type="primary">rfbF</name>
    <name evidence="2" type="ORF">ENI35_01845</name>
</gene>
<evidence type="ECO:0000259" key="1">
    <source>
        <dbReference type="Pfam" id="PF00483"/>
    </source>
</evidence>
<dbReference type="PANTHER" id="PTHR47183:SF1">
    <property type="entry name" value="GLUCOSE-1-PHOSPHATE CYTIDYLYLTRANSFERASE"/>
    <property type="match status" value="1"/>
</dbReference>
<dbReference type="PANTHER" id="PTHR47183">
    <property type="entry name" value="GLUCOSE-1-PHOSPHATE CYTIDYLYLTRANSFERASE-RELATED"/>
    <property type="match status" value="1"/>
</dbReference>
<dbReference type="Proteomes" id="UP000885738">
    <property type="component" value="Unassembled WGS sequence"/>
</dbReference>
<reference evidence="2" key="1">
    <citation type="journal article" date="2020" name="mSystems">
        <title>Genome- and Community-Level Interaction Insights into Carbon Utilization and Element Cycling Functions of Hydrothermarchaeota in Hydrothermal Sediment.</title>
        <authorList>
            <person name="Zhou Z."/>
            <person name="Liu Y."/>
            <person name="Xu W."/>
            <person name="Pan J."/>
            <person name="Luo Z.H."/>
            <person name="Li M."/>
        </authorList>
    </citation>
    <scope>NUCLEOTIDE SEQUENCE [LARGE SCALE GENOMIC DNA]</scope>
    <source>
        <strain evidence="2">HyVt-389</strain>
    </source>
</reference>
<comment type="caution">
    <text evidence="2">The sequence shown here is derived from an EMBL/GenBank/DDBJ whole genome shotgun (WGS) entry which is preliminary data.</text>
</comment>
<evidence type="ECO:0000313" key="2">
    <source>
        <dbReference type="EMBL" id="HEC67547.1"/>
    </source>
</evidence>
<dbReference type="Gene3D" id="3.90.550.10">
    <property type="entry name" value="Spore Coat Polysaccharide Biosynthesis Protein SpsA, Chain A"/>
    <property type="match status" value="1"/>
</dbReference>
<feature type="domain" description="Nucleotidyl transferase" evidence="1">
    <location>
        <begin position="2"/>
        <end position="232"/>
    </location>
</feature>
<protein>
    <submittedName>
        <fullName evidence="2">Glucose-1-phosphate cytidylyltransferase</fullName>
        <ecNumber evidence="2">2.7.7.33</ecNumber>
    </submittedName>
</protein>
<keyword evidence="2" id="KW-0548">Nucleotidyltransferase</keyword>
<dbReference type="CDD" id="cd02524">
    <property type="entry name" value="G1P_cytidylyltransferase"/>
    <property type="match status" value="1"/>
</dbReference>
<dbReference type="NCBIfam" id="TIGR02623">
    <property type="entry name" value="G1P_cyt_trans"/>
    <property type="match status" value="1"/>
</dbReference>
<accession>A0A7C1ZN07</accession>
<dbReference type="InterPro" id="IPR005835">
    <property type="entry name" value="NTP_transferase_dom"/>
</dbReference>
<dbReference type="EC" id="2.7.7.33" evidence="2"/>
<dbReference type="InterPro" id="IPR029044">
    <property type="entry name" value="Nucleotide-diphossugar_trans"/>
</dbReference>
<organism evidence="2">
    <name type="scientific">Desulfofervidus auxilii</name>
    <dbReference type="NCBI Taxonomy" id="1621989"/>
    <lineage>
        <taxon>Bacteria</taxon>
        <taxon>Pseudomonadati</taxon>
        <taxon>Thermodesulfobacteriota</taxon>
        <taxon>Candidatus Desulfofervidia</taxon>
        <taxon>Candidatus Desulfofervidales</taxon>
        <taxon>Candidatus Desulfofervidaceae</taxon>
        <taxon>Candidatus Desulfofervidus</taxon>
    </lineage>
</organism>
<dbReference type="GO" id="GO:0009243">
    <property type="term" value="P:O antigen biosynthetic process"/>
    <property type="evidence" value="ECO:0007669"/>
    <property type="project" value="InterPro"/>
</dbReference>
<dbReference type="GO" id="GO:0047343">
    <property type="term" value="F:glucose-1-phosphate cytidylyltransferase activity"/>
    <property type="evidence" value="ECO:0007669"/>
    <property type="project" value="UniProtKB-EC"/>
</dbReference>
<dbReference type="InterPro" id="IPR013446">
    <property type="entry name" value="G1P_cyt_trans-like"/>
</dbReference>
<keyword evidence="2" id="KW-0808">Transferase</keyword>
<dbReference type="InterPro" id="IPR046981">
    <property type="entry name" value="G1P_cyt_trans"/>
</dbReference>
<dbReference type="AlphaFoldDB" id="A0A7C1ZN07"/>
<dbReference type="Pfam" id="PF00483">
    <property type="entry name" value="NTP_transferase"/>
    <property type="match status" value="1"/>
</dbReference>
<proteinExistence type="predicted"/>
<sequence length="259" mass="30155">MKVVILCGGLGTRLREETEVRPKPMVEIGGKPILWHIMKIYAYYGFKEFILCLGYKGEMIKEYFYNYEILNNDFTIELGNYKHIEIHSNHNEKGWRVTLADTGKKALKGARLKRIEKYIDGNEFMVTYGDGVANINLHELLSFHRSHGSIGTVTGVRPPSRFGEMMVRDKRVVAFTEKPQVSEGLINGGFFVFSRKIFDYLSDDDNCDFEVGPLEQLAKDGELMVYEHKGEWACMDTYRDMQYLNRLWQMGKAFWKIWD</sequence>
<dbReference type="EMBL" id="DRIH01000059">
    <property type="protein sequence ID" value="HEC67547.1"/>
    <property type="molecule type" value="Genomic_DNA"/>
</dbReference>
<dbReference type="SUPFAM" id="SSF53448">
    <property type="entry name" value="Nucleotide-diphospho-sugar transferases"/>
    <property type="match status" value="1"/>
</dbReference>